<reference evidence="3" key="1">
    <citation type="journal article" date="2019" name="Int. J. Syst. Evol. Microbiol.">
        <title>The Global Catalogue of Microorganisms (GCM) 10K type strain sequencing project: providing services to taxonomists for standard genome sequencing and annotation.</title>
        <authorList>
            <consortium name="The Broad Institute Genomics Platform"/>
            <consortium name="The Broad Institute Genome Sequencing Center for Infectious Disease"/>
            <person name="Wu L."/>
            <person name="Ma J."/>
        </authorList>
    </citation>
    <scope>NUCLEOTIDE SEQUENCE [LARGE SCALE GENOMIC DNA]</scope>
    <source>
        <strain evidence="3">CGMCC 4.7349</strain>
    </source>
</reference>
<evidence type="ECO:0000256" key="1">
    <source>
        <dbReference type="ARBA" id="ARBA00010759"/>
    </source>
</evidence>
<organism evidence="2 3">
    <name type="scientific">Streptomyces lasiicapitis</name>
    <dbReference type="NCBI Taxonomy" id="1923961"/>
    <lineage>
        <taxon>Bacteria</taxon>
        <taxon>Bacillati</taxon>
        <taxon>Actinomycetota</taxon>
        <taxon>Actinomycetes</taxon>
        <taxon>Kitasatosporales</taxon>
        <taxon>Streptomycetaceae</taxon>
        <taxon>Streptomyces</taxon>
    </lineage>
</organism>
<comment type="similarity">
    <text evidence="1">Belongs to the polypeptide deformylase family.</text>
</comment>
<protein>
    <submittedName>
        <fullName evidence="2">Uncharacterized protein</fullName>
    </submittedName>
</protein>
<evidence type="ECO:0000313" key="3">
    <source>
        <dbReference type="Proteomes" id="UP000656881"/>
    </source>
</evidence>
<keyword evidence="3" id="KW-1185">Reference proteome</keyword>
<dbReference type="Gene3D" id="3.90.45.10">
    <property type="entry name" value="Peptide deformylase"/>
    <property type="match status" value="1"/>
</dbReference>
<dbReference type="Proteomes" id="UP000656881">
    <property type="component" value="Unassembled WGS sequence"/>
</dbReference>
<comment type="caution">
    <text evidence="2">The sequence shown here is derived from an EMBL/GenBank/DDBJ whole genome shotgun (WGS) entry which is preliminary data.</text>
</comment>
<gene>
    <name evidence="2" type="ORF">GCM10012286_21750</name>
</gene>
<dbReference type="SUPFAM" id="SSF56420">
    <property type="entry name" value="Peptide deformylase"/>
    <property type="match status" value="1"/>
</dbReference>
<dbReference type="EMBL" id="BMNG01000004">
    <property type="protein sequence ID" value="GGO41647.1"/>
    <property type="molecule type" value="Genomic_DNA"/>
</dbReference>
<dbReference type="InterPro" id="IPR036821">
    <property type="entry name" value="Peptide_deformylase_sf"/>
</dbReference>
<dbReference type="Pfam" id="PF01327">
    <property type="entry name" value="Pep_deformylase"/>
    <property type="match status" value="1"/>
</dbReference>
<accession>A0ABQ2LPZ5</accession>
<evidence type="ECO:0000313" key="2">
    <source>
        <dbReference type="EMBL" id="GGO41647.1"/>
    </source>
</evidence>
<proteinExistence type="inferred from homology"/>
<sequence>MGSRFSYVASLVGAPVLHRQCAEVTEFGQEPARHIDDMFVTMHVTQGVGACMQGLPGNGTAIAWPIRRARR</sequence>
<dbReference type="InterPro" id="IPR023635">
    <property type="entry name" value="Peptide_deformylase"/>
</dbReference>
<name>A0ABQ2LPZ5_9ACTN</name>